<dbReference type="GO" id="GO:0022857">
    <property type="term" value="F:transmembrane transporter activity"/>
    <property type="evidence" value="ECO:0007669"/>
    <property type="project" value="InterPro"/>
</dbReference>
<name>A0A662Z3H6_9STAP</name>
<dbReference type="GO" id="GO:0015675">
    <property type="term" value="P:nickel cation transport"/>
    <property type="evidence" value="ECO:0007669"/>
    <property type="project" value="UniProtKB-KW"/>
</dbReference>
<protein>
    <submittedName>
        <fullName evidence="12">Amino acid ABC transporter membrane protein 2, PAAT family</fullName>
    </submittedName>
</protein>
<proteinExistence type="inferred from homology"/>
<evidence type="ECO:0000256" key="1">
    <source>
        <dbReference type="ARBA" id="ARBA00004651"/>
    </source>
</evidence>
<dbReference type="InterPro" id="IPR000515">
    <property type="entry name" value="MetI-like"/>
</dbReference>
<dbReference type="NCBIfam" id="TIGR03003">
    <property type="entry name" value="ectoine_ehuD"/>
    <property type="match status" value="1"/>
</dbReference>
<keyword evidence="7 10" id="KW-1133">Transmembrane helix</keyword>
<dbReference type="NCBIfam" id="TIGR01726">
    <property type="entry name" value="HEQRo_perm_3TM"/>
    <property type="match status" value="1"/>
</dbReference>
<dbReference type="CDD" id="cd06261">
    <property type="entry name" value="TM_PBP2"/>
    <property type="match status" value="1"/>
</dbReference>
<evidence type="ECO:0000313" key="12">
    <source>
        <dbReference type="EMBL" id="SEW02443.1"/>
    </source>
</evidence>
<dbReference type="InterPro" id="IPR035906">
    <property type="entry name" value="MetI-like_sf"/>
</dbReference>
<accession>A0A662Z3H6</accession>
<keyword evidence="8" id="KW-0921">Nickel transport</keyword>
<keyword evidence="4" id="KW-0533">Nickel</keyword>
<keyword evidence="6" id="KW-0029">Amino-acid transport</keyword>
<comment type="subcellular location">
    <subcellularLocation>
        <location evidence="1 10">Cell membrane</location>
        <topology evidence="1 10">Multi-pass membrane protein</topology>
    </subcellularLocation>
</comment>
<keyword evidence="3" id="KW-1003">Cell membrane</keyword>
<organism evidence="12 13">
    <name type="scientific">Aliicoccus persicus</name>
    <dbReference type="NCBI Taxonomy" id="930138"/>
    <lineage>
        <taxon>Bacteria</taxon>
        <taxon>Bacillati</taxon>
        <taxon>Bacillota</taxon>
        <taxon>Bacilli</taxon>
        <taxon>Bacillales</taxon>
        <taxon>Staphylococcaceae</taxon>
        <taxon>Aliicoccus</taxon>
    </lineage>
</organism>
<evidence type="ECO:0000256" key="3">
    <source>
        <dbReference type="ARBA" id="ARBA00022475"/>
    </source>
</evidence>
<dbReference type="InterPro" id="IPR010065">
    <property type="entry name" value="AA_ABC_transptr_permease_3TM"/>
</dbReference>
<dbReference type="GO" id="GO:0043190">
    <property type="term" value="C:ATP-binding cassette (ABC) transporter complex"/>
    <property type="evidence" value="ECO:0007669"/>
    <property type="project" value="InterPro"/>
</dbReference>
<dbReference type="InterPro" id="IPR043429">
    <property type="entry name" value="ArtM/GltK/GlnP/TcyL/YhdX-like"/>
</dbReference>
<evidence type="ECO:0000256" key="5">
    <source>
        <dbReference type="ARBA" id="ARBA00022692"/>
    </source>
</evidence>
<gene>
    <name evidence="12" type="ORF">SAMN05192557_1299</name>
</gene>
<evidence type="ECO:0000313" key="13">
    <source>
        <dbReference type="Proteomes" id="UP000243605"/>
    </source>
</evidence>
<keyword evidence="13" id="KW-1185">Reference proteome</keyword>
<feature type="transmembrane region" description="Helical" evidence="10">
    <location>
        <begin position="181"/>
        <end position="200"/>
    </location>
</feature>
<feature type="domain" description="ABC transmembrane type-1" evidence="11">
    <location>
        <begin position="45"/>
        <end position="236"/>
    </location>
</feature>
<keyword evidence="8" id="KW-0406">Ion transport</keyword>
<dbReference type="InterPro" id="IPR014341">
    <property type="entry name" value="Ectoine_EhuD"/>
</dbReference>
<dbReference type="PANTHER" id="PTHR30614:SF0">
    <property type="entry name" value="L-CYSTINE TRANSPORT SYSTEM PERMEASE PROTEIN TCYL"/>
    <property type="match status" value="1"/>
</dbReference>
<dbReference type="Proteomes" id="UP000243605">
    <property type="component" value="Unassembled WGS sequence"/>
</dbReference>
<evidence type="ECO:0000256" key="8">
    <source>
        <dbReference type="ARBA" id="ARBA00023112"/>
    </source>
</evidence>
<keyword evidence="2 10" id="KW-0813">Transport</keyword>
<feature type="transmembrane region" description="Helical" evidence="10">
    <location>
        <begin position="220"/>
        <end position="239"/>
    </location>
</feature>
<dbReference type="EMBL" id="FOIT01000003">
    <property type="protein sequence ID" value="SEW02443.1"/>
    <property type="molecule type" value="Genomic_DNA"/>
</dbReference>
<keyword evidence="5 10" id="KW-0812">Transmembrane</keyword>
<evidence type="ECO:0000256" key="9">
    <source>
        <dbReference type="ARBA" id="ARBA00023136"/>
    </source>
</evidence>
<evidence type="ECO:0000256" key="10">
    <source>
        <dbReference type="RuleBase" id="RU363032"/>
    </source>
</evidence>
<feature type="transmembrane region" description="Helical" evidence="10">
    <location>
        <begin position="114"/>
        <end position="133"/>
    </location>
</feature>
<evidence type="ECO:0000256" key="2">
    <source>
        <dbReference type="ARBA" id="ARBA00022448"/>
    </source>
</evidence>
<sequence length="259" mass="29620">MSKDFLTLGEVGWLENFINEYTPIDLTYWSNETFMEALPIVAQGIQITLLLTVTTFALSLVLGFFWLLLESTPFRFVNLIFYWIREFIRSTPPLIQIFFVYYGLPMLQFVDISFTPFMAGLIALGVHFSTYIAEVYRSGIESVPKGQTEASIALNMTKFDKWTKIILPQAIPPTIPMLGNYLIILFKEVPLAATIGVLGILQLARNFGSQNWSYLEPLTIAALLFLVMSYPTALLIRWLEDKIKRNNPSLKKARERVEV</sequence>
<dbReference type="Gene3D" id="1.10.3720.10">
    <property type="entry name" value="MetI-like"/>
    <property type="match status" value="1"/>
</dbReference>
<evidence type="ECO:0000256" key="4">
    <source>
        <dbReference type="ARBA" id="ARBA00022596"/>
    </source>
</evidence>
<feature type="transmembrane region" description="Helical" evidence="10">
    <location>
        <begin position="45"/>
        <end position="68"/>
    </location>
</feature>
<reference evidence="12 13" key="1">
    <citation type="submission" date="2016-10" db="EMBL/GenBank/DDBJ databases">
        <authorList>
            <person name="Varghese N."/>
            <person name="Submissions S."/>
        </authorList>
    </citation>
    <scope>NUCLEOTIDE SEQUENCE [LARGE SCALE GENOMIC DNA]</scope>
    <source>
        <strain evidence="12 13">IBRC-M10081</strain>
    </source>
</reference>
<dbReference type="AlphaFoldDB" id="A0A662Z3H6"/>
<comment type="similarity">
    <text evidence="10">Belongs to the binding-protein-dependent transport system permease family.</text>
</comment>
<dbReference type="RefSeq" id="WP_180366242.1">
    <property type="nucleotide sequence ID" value="NZ_FOIT01000003.1"/>
</dbReference>
<dbReference type="SUPFAM" id="SSF161098">
    <property type="entry name" value="MetI-like"/>
    <property type="match status" value="1"/>
</dbReference>
<dbReference type="PROSITE" id="PS50928">
    <property type="entry name" value="ABC_TM1"/>
    <property type="match status" value="1"/>
</dbReference>
<evidence type="ECO:0000256" key="6">
    <source>
        <dbReference type="ARBA" id="ARBA00022970"/>
    </source>
</evidence>
<evidence type="ECO:0000256" key="7">
    <source>
        <dbReference type="ARBA" id="ARBA00022989"/>
    </source>
</evidence>
<dbReference type="PANTHER" id="PTHR30614">
    <property type="entry name" value="MEMBRANE COMPONENT OF AMINO ACID ABC TRANSPORTER"/>
    <property type="match status" value="1"/>
</dbReference>
<keyword evidence="9 10" id="KW-0472">Membrane</keyword>
<evidence type="ECO:0000259" key="11">
    <source>
        <dbReference type="PROSITE" id="PS50928"/>
    </source>
</evidence>
<dbReference type="Pfam" id="PF00528">
    <property type="entry name" value="BPD_transp_1"/>
    <property type="match status" value="1"/>
</dbReference>
<dbReference type="GO" id="GO:0006865">
    <property type="term" value="P:amino acid transport"/>
    <property type="evidence" value="ECO:0007669"/>
    <property type="project" value="UniProtKB-KW"/>
</dbReference>